<organism evidence="1 2">
    <name type="scientific">Pseudocercospora musae</name>
    <dbReference type="NCBI Taxonomy" id="113226"/>
    <lineage>
        <taxon>Eukaryota</taxon>
        <taxon>Fungi</taxon>
        <taxon>Dikarya</taxon>
        <taxon>Ascomycota</taxon>
        <taxon>Pezizomycotina</taxon>
        <taxon>Dothideomycetes</taxon>
        <taxon>Dothideomycetidae</taxon>
        <taxon>Mycosphaerellales</taxon>
        <taxon>Mycosphaerellaceae</taxon>
        <taxon>Pseudocercospora</taxon>
    </lineage>
</organism>
<dbReference type="STRING" id="113226.A0A139I7S3"/>
<comment type="caution">
    <text evidence="1">The sequence shown here is derived from an EMBL/GenBank/DDBJ whole genome shotgun (WGS) entry which is preliminary data.</text>
</comment>
<dbReference type="OrthoDB" id="4114509at2759"/>
<name>A0A139I7S3_9PEZI</name>
<evidence type="ECO:0000313" key="1">
    <source>
        <dbReference type="EMBL" id="KXT10790.1"/>
    </source>
</evidence>
<sequence>MNARSSPKSTGTALERLKLVERSLQSNMAESITADYLVIGAGAMAMAFVDTLLSETTDKKIIMLDRRARPGGHWVTAYSFVRLHQPAAFYGVNSRPLDSGHIDEVGWNKGLVELSSRDAVVAYFDLVMRQTFLPSGRVEFFPKHEYLGEGEFQSLLTKKSYKVGPETTIVDATYSRTSVPSMRPPPYEVSKGVDLVTPNDLPDISRGYANYTIVGAGKTAIDTCLWLLENDIKESKITWIMPRDSFFIERDSLQPASRFPEKAQARIEATMESTMAATSAEHYLQLQLEKKILCRLDENVWPTMYHCATVSLLELEAMRNISTIVRKGRVTKITPEEVFLEKGTYIPDPDTLYIDCSASAIAKMSPIPIFQNKTITLQPVRFCQQTFSAALIAHVEAAYSDVEFKNTLCKPVPMPNEPVDNLLTSLQSNINQLRWGREAKMRKWLAGSRLDFFGNIFPQPPPEKAAEVAKQMRQEMVAMSRKLWSLLDGMQEPERTRVMGQLEGFTLEGL</sequence>
<keyword evidence="2" id="KW-1185">Reference proteome</keyword>
<evidence type="ECO:0000313" key="2">
    <source>
        <dbReference type="Proteomes" id="UP000073492"/>
    </source>
</evidence>
<dbReference type="InterPro" id="IPR036188">
    <property type="entry name" value="FAD/NAD-bd_sf"/>
</dbReference>
<protein>
    <recommendedName>
        <fullName evidence="3">FAD/NAD(P)-binding domain-containing protein</fullName>
    </recommendedName>
</protein>
<gene>
    <name evidence="1" type="ORF">AC579_2975</name>
</gene>
<proteinExistence type="predicted"/>
<dbReference type="AlphaFoldDB" id="A0A139I7S3"/>
<accession>A0A139I7S3</accession>
<dbReference type="SUPFAM" id="SSF51905">
    <property type="entry name" value="FAD/NAD(P)-binding domain"/>
    <property type="match status" value="1"/>
</dbReference>
<dbReference type="EMBL" id="LFZO01000238">
    <property type="protein sequence ID" value="KXT10790.1"/>
    <property type="molecule type" value="Genomic_DNA"/>
</dbReference>
<reference evidence="1 2" key="1">
    <citation type="submission" date="2015-07" db="EMBL/GenBank/DDBJ databases">
        <title>Comparative genomics of the Sigatoka disease complex on banana suggests a link between parallel evolutionary changes in Pseudocercospora fijiensis and Pseudocercospora eumusae and increased virulence on the banana host.</title>
        <authorList>
            <person name="Chang T.-C."/>
            <person name="Salvucci A."/>
            <person name="Crous P.W."/>
            <person name="Stergiopoulos I."/>
        </authorList>
    </citation>
    <scope>NUCLEOTIDE SEQUENCE [LARGE SCALE GENOMIC DNA]</scope>
    <source>
        <strain evidence="1 2">CBS 116634</strain>
    </source>
</reference>
<evidence type="ECO:0008006" key="3">
    <source>
        <dbReference type="Google" id="ProtNLM"/>
    </source>
</evidence>
<dbReference type="Gene3D" id="3.50.50.60">
    <property type="entry name" value="FAD/NAD(P)-binding domain"/>
    <property type="match status" value="1"/>
</dbReference>
<dbReference type="Proteomes" id="UP000073492">
    <property type="component" value="Unassembled WGS sequence"/>
</dbReference>